<dbReference type="EMBL" id="CP062983">
    <property type="protein sequence ID" value="QPC82614.1"/>
    <property type="molecule type" value="Genomic_DNA"/>
</dbReference>
<proteinExistence type="predicted"/>
<gene>
    <name evidence="1" type="ORF">G4Y79_23480</name>
</gene>
<dbReference type="Proteomes" id="UP000594468">
    <property type="component" value="Chromosome"/>
</dbReference>
<sequence length="144" mass="16633">MAKSKRKGQQHLPDRRLAGAFRFSAVDLAANRSGYMSLAQKWALPPLWQRAFAWLLNRLPSQSTPPIRKVTGRAHLKHHQYQIFAIHRTELRERFSVQFASQVFSLTAQQYRVLSQDVLYDVYCTADEQTILSLERAVHHTTDG</sequence>
<dbReference type="RefSeq" id="WP_195170683.1">
    <property type="nucleotide sequence ID" value="NZ_CP062983.1"/>
</dbReference>
<keyword evidence="2" id="KW-1185">Reference proteome</keyword>
<reference evidence="1 2" key="1">
    <citation type="submission" date="2020-02" db="EMBL/GenBank/DDBJ databases">
        <authorList>
            <person name="Zheng R.K."/>
            <person name="Sun C.M."/>
        </authorList>
    </citation>
    <scope>NUCLEOTIDE SEQUENCE [LARGE SCALE GENOMIC DNA]</scope>
    <source>
        <strain evidence="2">rifampicinis</strain>
    </source>
</reference>
<dbReference type="KEGG" id="pmet:G4Y79_23480"/>
<protein>
    <submittedName>
        <fullName evidence="1">Uncharacterized protein</fullName>
    </submittedName>
</protein>
<name>A0A7S8E917_9CHLR</name>
<accession>A0A7S8E917</accession>
<dbReference type="AlphaFoldDB" id="A0A7S8E917"/>
<evidence type="ECO:0000313" key="2">
    <source>
        <dbReference type="Proteomes" id="UP000594468"/>
    </source>
</evidence>
<organism evidence="1 2">
    <name type="scientific">Phototrophicus methaneseepsis</name>
    <dbReference type="NCBI Taxonomy" id="2710758"/>
    <lineage>
        <taxon>Bacteria</taxon>
        <taxon>Bacillati</taxon>
        <taxon>Chloroflexota</taxon>
        <taxon>Candidatus Thermofontia</taxon>
        <taxon>Phototrophicales</taxon>
        <taxon>Phototrophicaceae</taxon>
        <taxon>Phototrophicus</taxon>
    </lineage>
</organism>
<evidence type="ECO:0000313" key="1">
    <source>
        <dbReference type="EMBL" id="QPC82614.1"/>
    </source>
</evidence>